<accession>A0AAP6ELG5</accession>
<evidence type="ECO:0000313" key="4">
    <source>
        <dbReference type="Proteomes" id="UP001272987"/>
    </source>
</evidence>
<protein>
    <submittedName>
        <fullName evidence="2">Uncharacterized protein</fullName>
    </submittedName>
</protein>
<evidence type="ECO:0000256" key="1">
    <source>
        <dbReference type="SAM" id="MobiDB-lite"/>
    </source>
</evidence>
<evidence type="ECO:0000313" key="3">
    <source>
        <dbReference type="EMBL" id="MDX3021324.1"/>
    </source>
</evidence>
<dbReference type="GeneID" id="69810919"/>
<dbReference type="RefSeq" id="WP_010349953.1">
    <property type="nucleotide sequence ID" value="NZ_BCMK01000038.1"/>
</dbReference>
<dbReference type="AlphaFoldDB" id="A0AAP6ELG5"/>
<dbReference type="Proteomes" id="UP001272987">
    <property type="component" value="Unassembled WGS sequence"/>
</dbReference>
<evidence type="ECO:0000313" key="2">
    <source>
        <dbReference type="EMBL" id="MDX2967023.1"/>
    </source>
</evidence>
<keyword evidence="4" id="KW-1185">Reference proteome</keyword>
<proteinExistence type="predicted"/>
<organism evidence="2 5">
    <name type="scientific">Streptomyces acidiscabies</name>
    <dbReference type="NCBI Taxonomy" id="42234"/>
    <lineage>
        <taxon>Bacteria</taxon>
        <taxon>Bacillati</taxon>
        <taxon>Actinomycetota</taxon>
        <taxon>Actinomycetes</taxon>
        <taxon>Kitasatosporales</taxon>
        <taxon>Streptomycetaceae</taxon>
        <taxon>Streptomyces</taxon>
    </lineage>
</organism>
<feature type="compositionally biased region" description="Polar residues" evidence="1">
    <location>
        <begin position="1"/>
        <end position="11"/>
    </location>
</feature>
<reference evidence="2 4" key="1">
    <citation type="journal article" date="2023" name="Microb. Genom.">
        <title>Mesoterricola silvestris gen. nov., sp. nov., Mesoterricola sediminis sp. nov., Geothrix oryzae sp. nov., Geothrix edaphica sp. nov., Geothrix rubra sp. nov., and Geothrix limicola sp. nov., six novel members of Acidobacteriota isolated from soils.</title>
        <authorList>
            <person name="Weisberg A.J."/>
            <person name="Pearce E."/>
            <person name="Kramer C.G."/>
            <person name="Chang J.H."/>
            <person name="Clarke C.R."/>
        </authorList>
    </citation>
    <scope>NUCLEOTIDE SEQUENCE</scope>
    <source>
        <strain evidence="3 4">NB05-1H</strain>
        <strain evidence="2">NRRL_B-16521</strain>
    </source>
</reference>
<evidence type="ECO:0000313" key="5">
    <source>
        <dbReference type="Proteomes" id="UP001282288"/>
    </source>
</evidence>
<gene>
    <name evidence="2" type="ORF">PV399_46115</name>
    <name evidence="3" type="ORF">PV666_26025</name>
</gene>
<dbReference type="Proteomes" id="UP001282288">
    <property type="component" value="Unassembled WGS sequence"/>
</dbReference>
<comment type="caution">
    <text evidence="2">The sequence shown here is derived from an EMBL/GenBank/DDBJ whole genome shotgun (WGS) entry which is preliminary data.</text>
</comment>
<dbReference type="EMBL" id="JARAWP010000015">
    <property type="protein sequence ID" value="MDX3021324.1"/>
    <property type="molecule type" value="Genomic_DNA"/>
</dbReference>
<feature type="compositionally biased region" description="Low complexity" evidence="1">
    <location>
        <begin position="12"/>
        <end position="29"/>
    </location>
</feature>
<name>A0AAP6ELG5_9ACTN</name>
<feature type="region of interest" description="Disordered" evidence="1">
    <location>
        <begin position="1"/>
        <end position="41"/>
    </location>
</feature>
<dbReference type="EMBL" id="JARAWC010000078">
    <property type="protein sequence ID" value="MDX2967023.1"/>
    <property type="molecule type" value="Genomic_DNA"/>
</dbReference>
<sequence length="133" mass="14908">MHRTLPQHTDNPTTTPAAPLPTTRPATPTQNQLNQQEPAGPLRVRLVEHPGPYALRGMPVWCTQCRAKRDWVFINQGRNVWVSCRCGHTWHEPEITRADYDAISIPGSTTYLTVEAALEALGFDGSLRGIYFD</sequence>